<reference evidence="2" key="1">
    <citation type="journal article" date="2023" name="DNA Res.">
        <title>Chromosome-level genome assembly of Phrynocephalus forsythii using third-generation DNA sequencing and Hi-C analysis.</title>
        <authorList>
            <person name="Qi Y."/>
            <person name="Zhao W."/>
            <person name="Zhao Y."/>
            <person name="Niu C."/>
            <person name="Cao S."/>
            <person name="Zhang Y."/>
        </authorList>
    </citation>
    <scope>NUCLEOTIDE SEQUENCE</scope>
    <source>
        <tissue evidence="2">Muscle</tissue>
    </source>
</reference>
<feature type="region of interest" description="Disordered" evidence="1">
    <location>
        <begin position="1"/>
        <end position="101"/>
    </location>
</feature>
<organism evidence="2 3">
    <name type="scientific">Phrynocephalus forsythii</name>
    <dbReference type="NCBI Taxonomy" id="171643"/>
    <lineage>
        <taxon>Eukaryota</taxon>
        <taxon>Metazoa</taxon>
        <taxon>Chordata</taxon>
        <taxon>Craniata</taxon>
        <taxon>Vertebrata</taxon>
        <taxon>Euteleostomi</taxon>
        <taxon>Lepidosauria</taxon>
        <taxon>Squamata</taxon>
        <taxon>Bifurcata</taxon>
        <taxon>Unidentata</taxon>
        <taxon>Episquamata</taxon>
        <taxon>Toxicofera</taxon>
        <taxon>Iguania</taxon>
        <taxon>Acrodonta</taxon>
        <taxon>Agamidae</taxon>
        <taxon>Agaminae</taxon>
        <taxon>Phrynocephalus</taxon>
    </lineage>
</organism>
<sequence>MSVRFKDEVSPGRSFLSEIKTLLSPSPRPKEDPGNLSDSSDSSSGSVVSFKSRPARTLRPEGEGCVGRAGGGEGPREAPRSEAEGKEDDVNSIMMKYLAKE</sequence>
<dbReference type="AlphaFoldDB" id="A0A9Q0XD15"/>
<feature type="compositionally biased region" description="Basic and acidic residues" evidence="1">
    <location>
        <begin position="74"/>
        <end position="84"/>
    </location>
</feature>
<proteinExistence type="predicted"/>
<evidence type="ECO:0000256" key="1">
    <source>
        <dbReference type="SAM" id="MobiDB-lite"/>
    </source>
</evidence>
<feature type="compositionally biased region" description="Gly residues" evidence="1">
    <location>
        <begin position="64"/>
        <end position="73"/>
    </location>
</feature>
<name>A0A9Q0XD15_9SAUR</name>
<comment type="caution">
    <text evidence="2">The sequence shown here is derived from an EMBL/GenBank/DDBJ whole genome shotgun (WGS) entry which is preliminary data.</text>
</comment>
<feature type="compositionally biased region" description="Basic and acidic residues" evidence="1">
    <location>
        <begin position="1"/>
        <end position="10"/>
    </location>
</feature>
<protein>
    <submittedName>
        <fullName evidence="2">Uncharacterized protein</fullName>
    </submittedName>
</protein>
<evidence type="ECO:0000313" key="3">
    <source>
        <dbReference type="Proteomes" id="UP001142489"/>
    </source>
</evidence>
<dbReference type="EMBL" id="JAPFRF010000016">
    <property type="protein sequence ID" value="KAJ7309887.1"/>
    <property type="molecule type" value="Genomic_DNA"/>
</dbReference>
<feature type="compositionally biased region" description="Low complexity" evidence="1">
    <location>
        <begin position="37"/>
        <end position="49"/>
    </location>
</feature>
<accession>A0A9Q0XD15</accession>
<keyword evidence="3" id="KW-1185">Reference proteome</keyword>
<gene>
    <name evidence="2" type="ORF">JRQ81_007963</name>
</gene>
<dbReference type="Proteomes" id="UP001142489">
    <property type="component" value="Unassembled WGS sequence"/>
</dbReference>
<evidence type="ECO:0000313" key="2">
    <source>
        <dbReference type="EMBL" id="KAJ7309887.1"/>
    </source>
</evidence>
<dbReference type="OrthoDB" id="2505895at2759"/>